<gene>
    <name evidence="1" type="ORF">ENI96_06420</name>
</gene>
<proteinExistence type="predicted"/>
<name>A0A831RN79_9GAMM</name>
<feature type="non-terminal residue" evidence="1">
    <location>
        <position position="1"/>
    </location>
</feature>
<organism evidence="1">
    <name type="scientific">Sedimenticola thiotaurini</name>
    <dbReference type="NCBI Taxonomy" id="1543721"/>
    <lineage>
        <taxon>Bacteria</taxon>
        <taxon>Pseudomonadati</taxon>
        <taxon>Pseudomonadota</taxon>
        <taxon>Gammaproteobacteria</taxon>
        <taxon>Chromatiales</taxon>
        <taxon>Sedimenticolaceae</taxon>
        <taxon>Sedimenticola</taxon>
    </lineage>
</organism>
<dbReference type="Proteomes" id="UP000886251">
    <property type="component" value="Unassembled WGS sequence"/>
</dbReference>
<accession>A0A831RN79</accession>
<dbReference type="EMBL" id="DRKP01000072">
    <property type="protein sequence ID" value="HEB96045.1"/>
    <property type="molecule type" value="Genomic_DNA"/>
</dbReference>
<comment type="caution">
    <text evidence="1">The sequence shown here is derived from an EMBL/GenBank/DDBJ whole genome shotgun (WGS) entry which is preliminary data.</text>
</comment>
<dbReference type="AlphaFoldDB" id="A0A831RN79"/>
<sequence length="44" mass="4809">LERGLAPVQALVILARKLARVAFAILRNGSNYQPRITKSACVET</sequence>
<protein>
    <submittedName>
        <fullName evidence="1">IS110 family transposase</fullName>
    </submittedName>
</protein>
<evidence type="ECO:0000313" key="1">
    <source>
        <dbReference type="EMBL" id="HEB96045.1"/>
    </source>
</evidence>
<reference evidence="1" key="1">
    <citation type="journal article" date="2020" name="mSystems">
        <title>Genome- and Community-Level Interaction Insights into Carbon Utilization and Element Cycling Functions of Hydrothermarchaeota in Hydrothermal Sediment.</title>
        <authorList>
            <person name="Zhou Z."/>
            <person name="Liu Y."/>
            <person name="Xu W."/>
            <person name="Pan J."/>
            <person name="Luo Z.H."/>
            <person name="Li M."/>
        </authorList>
    </citation>
    <scope>NUCLEOTIDE SEQUENCE [LARGE SCALE GENOMIC DNA]</scope>
    <source>
        <strain evidence="1">HyVt-443</strain>
    </source>
</reference>